<feature type="transmembrane region" description="Helical" evidence="1">
    <location>
        <begin position="52"/>
        <end position="72"/>
    </location>
</feature>
<organism evidence="2 3">
    <name type="scientific">Rodentibacter haemolyticus</name>
    <dbReference type="NCBI Taxonomy" id="2778911"/>
    <lineage>
        <taxon>Bacteria</taxon>
        <taxon>Pseudomonadati</taxon>
        <taxon>Pseudomonadota</taxon>
        <taxon>Gammaproteobacteria</taxon>
        <taxon>Pasteurellales</taxon>
        <taxon>Pasteurellaceae</taxon>
        <taxon>Rodentibacter</taxon>
    </lineage>
</organism>
<evidence type="ECO:0000313" key="3">
    <source>
        <dbReference type="Proteomes" id="UP000663069"/>
    </source>
</evidence>
<keyword evidence="1" id="KW-0472">Membrane</keyword>
<keyword evidence="3" id="KW-1185">Reference proteome</keyword>
<dbReference type="RefSeq" id="WP_194812616.1">
    <property type="nucleotide sequence ID" value="NZ_CP063056.1"/>
</dbReference>
<keyword evidence="1" id="KW-1133">Transmembrane helix</keyword>
<gene>
    <name evidence="2" type="ORF">IHV77_02675</name>
</gene>
<protein>
    <submittedName>
        <fullName evidence="2">Uncharacterized protein</fullName>
    </submittedName>
</protein>
<evidence type="ECO:0000313" key="2">
    <source>
        <dbReference type="EMBL" id="QPB43039.1"/>
    </source>
</evidence>
<reference evidence="2 3" key="1">
    <citation type="submission" date="2020-10" db="EMBL/GenBank/DDBJ databases">
        <title>Genome Sequencing of Rodentibacter spp. strain DSM111151.</title>
        <authorList>
            <person name="Benga L."/>
            <person name="Lautwein T."/>
        </authorList>
    </citation>
    <scope>NUCLEOTIDE SEQUENCE [LARGE SCALE GENOMIC DNA]</scope>
    <source>
        <strain evidence="2 3">DSM 111151</strain>
    </source>
</reference>
<name>A0ABX6UZ39_9PAST</name>
<keyword evidence="1" id="KW-0812">Transmembrane</keyword>
<feature type="transmembrane region" description="Helical" evidence="1">
    <location>
        <begin position="21"/>
        <end position="46"/>
    </location>
</feature>
<dbReference type="EMBL" id="CP063056">
    <property type="protein sequence ID" value="QPB43039.1"/>
    <property type="molecule type" value="Genomic_DNA"/>
</dbReference>
<accession>A0ABX6UZ39</accession>
<evidence type="ECO:0000256" key="1">
    <source>
        <dbReference type="SAM" id="Phobius"/>
    </source>
</evidence>
<dbReference type="Proteomes" id="UP000663069">
    <property type="component" value="Chromosome"/>
</dbReference>
<sequence length="186" mass="21797">MIKQKLLDIELKINNFFSVSMILAKYAFGLYFLLVFLFYIVISSFVEMEGTIIGNWILGINIFVTILLTVVFRKPILNFEKDFRKKKELQNQNKRLQEIEAENKPVSKGDLVKFEYETSTGSKFYSVKLIDIEFDANAEWGTFGVLIAETSKDKTRKFFDYSLMSEIIYKGKKYDSFEELHDALNR</sequence>
<proteinExistence type="predicted"/>